<name>A0A1H1MDA8_9MICO</name>
<evidence type="ECO:0000256" key="2">
    <source>
        <dbReference type="ARBA" id="ARBA00023002"/>
    </source>
</evidence>
<dbReference type="SUPFAM" id="SSF51735">
    <property type="entry name" value="NAD(P)-binding Rossmann-fold domains"/>
    <property type="match status" value="1"/>
</dbReference>
<dbReference type="STRING" id="684552.SAMN04489719_0944"/>
<dbReference type="RefSeq" id="WP_092665950.1">
    <property type="nucleotide sequence ID" value="NZ_LT629734.1"/>
</dbReference>
<keyword evidence="2" id="KW-0560">Oxidoreductase</keyword>
<feature type="domain" description="6-phosphogluconate dehydrogenase NADP-binding" evidence="5">
    <location>
        <begin position="6"/>
        <end position="162"/>
    </location>
</feature>
<evidence type="ECO:0000259" key="6">
    <source>
        <dbReference type="Pfam" id="PF14833"/>
    </source>
</evidence>
<evidence type="ECO:0000256" key="4">
    <source>
        <dbReference type="PIRSR" id="PIRSR000103-1"/>
    </source>
</evidence>
<gene>
    <name evidence="7" type="ORF">SAMN04489719_0944</name>
</gene>
<keyword evidence="8" id="KW-1185">Reference proteome</keyword>
<organism evidence="7 8">
    <name type="scientific">Agrococcus carbonis</name>
    <dbReference type="NCBI Taxonomy" id="684552"/>
    <lineage>
        <taxon>Bacteria</taxon>
        <taxon>Bacillati</taxon>
        <taxon>Actinomycetota</taxon>
        <taxon>Actinomycetes</taxon>
        <taxon>Micrococcales</taxon>
        <taxon>Microbacteriaceae</taxon>
        <taxon>Agrococcus</taxon>
    </lineage>
</organism>
<dbReference type="Gene3D" id="1.10.1040.10">
    <property type="entry name" value="N-(1-d-carboxylethyl)-l-norvaline Dehydrogenase, domain 2"/>
    <property type="match status" value="1"/>
</dbReference>
<evidence type="ECO:0000259" key="5">
    <source>
        <dbReference type="Pfam" id="PF03446"/>
    </source>
</evidence>
<dbReference type="Proteomes" id="UP000199649">
    <property type="component" value="Chromosome I"/>
</dbReference>
<dbReference type="AlphaFoldDB" id="A0A1H1MDA8"/>
<dbReference type="PANTHER" id="PTHR22981">
    <property type="entry name" value="3-HYDROXYISOBUTYRATE DEHYDROGENASE-RELATED"/>
    <property type="match status" value="1"/>
</dbReference>
<dbReference type="Pfam" id="PF03446">
    <property type="entry name" value="NAD_binding_2"/>
    <property type="match status" value="1"/>
</dbReference>
<feature type="active site" evidence="4">
    <location>
        <position position="171"/>
    </location>
</feature>
<dbReference type="Gene3D" id="3.40.50.720">
    <property type="entry name" value="NAD(P)-binding Rossmann-like Domain"/>
    <property type="match status" value="1"/>
</dbReference>
<evidence type="ECO:0000313" key="7">
    <source>
        <dbReference type="EMBL" id="SDR84821.1"/>
    </source>
</evidence>
<dbReference type="OrthoDB" id="3185659at2"/>
<dbReference type="PANTHER" id="PTHR22981:SF7">
    <property type="entry name" value="3-HYDROXYISOBUTYRATE DEHYDROGENASE, MITOCHONDRIAL"/>
    <property type="match status" value="1"/>
</dbReference>
<dbReference type="InterPro" id="IPR008927">
    <property type="entry name" value="6-PGluconate_DH-like_C_sf"/>
</dbReference>
<reference evidence="8" key="1">
    <citation type="submission" date="2016-10" db="EMBL/GenBank/DDBJ databases">
        <authorList>
            <person name="Varghese N."/>
            <person name="Submissions S."/>
        </authorList>
    </citation>
    <scope>NUCLEOTIDE SEQUENCE [LARGE SCALE GENOMIC DNA]</scope>
    <source>
        <strain evidence="8">DSM 22965</strain>
    </source>
</reference>
<dbReference type="InterPro" id="IPR036291">
    <property type="entry name" value="NAD(P)-bd_dom_sf"/>
</dbReference>
<evidence type="ECO:0000256" key="1">
    <source>
        <dbReference type="ARBA" id="ARBA00009080"/>
    </source>
</evidence>
<dbReference type="GO" id="GO:0051287">
    <property type="term" value="F:NAD binding"/>
    <property type="evidence" value="ECO:0007669"/>
    <property type="project" value="InterPro"/>
</dbReference>
<keyword evidence="3" id="KW-0520">NAD</keyword>
<dbReference type="PIRSF" id="PIRSF000103">
    <property type="entry name" value="HIBADH"/>
    <property type="match status" value="1"/>
</dbReference>
<dbReference type="InterPro" id="IPR013328">
    <property type="entry name" value="6PGD_dom2"/>
</dbReference>
<feature type="domain" description="3-hydroxyisobutyrate dehydrogenase-like NAD-binding" evidence="6">
    <location>
        <begin position="165"/>
        <end position="285"/>
    </location>
</feature>
<dbReference type="GO" id="GO:0016616">
    <property type="term" value="F:oxidoreductase activity, acting on the CH-OH group of donors, NAD or NADP as acceptor"/>
    <property type="evidence" value="ECO:0007669"/>
    <property type="project" value="TreeGrafter"/>
</dbReference>
<sequence length="299" mass="30258">MSATLFLGLGRMGAPMARLHAAAFATRVFDVFPAAAEAVAADSAAEALSDLADIGDDVASVILMLPTSHHVEEVLRGNAGLLARLPRGALVIDMGSSEPASTRTLAAEAAALGIDYVDAPVSGGIAKAETGSLTVMVGGTADAVARAMPHVRTVGSSIVHVGPAGAGHAAKALNNLVSATNIAAATEAVTVAKHFGIEPAAMVEVLNASTGMSQATRVKFPDHILPGTYASRFAYDLMLKDMGIARRMADEVGYAPVTGAAFDALSSGRVGLGDDPDHTEIARVYAQATGISIDEGTAA</sequence>
<evidence type="ECO:0000256" key="3">
    <source>
        <dbReference type="ARBA" id="ARBA00023027"/>
    </source>
</evidence>
<protein>
    <submittedName>
        <fullName evidence="7">3-hydroxyisobutyrate dehydrogenase</fullName>
    </submittedName>
</protein>
<evidence type="ECO:0000313" key="8">
    <source>
        <dbReference type="Proteomes" id="UP000199649"/>
    </source>
</evidence>
<comment type="similarity">
    <text evidence="1">Belongs to the HIBADH-related family.</text>
</comment>
<dbReference type="InterPro" id="IPR006115">
    <property type="entry name" value="6PGDH_NADP-bd"/>
</dbReference>
<dbReference type="Pfam" id="PF14833">
    <property type="entry name" value="NAD_binding_11"/>
    <property type="match status" value="1"/>
</dbReference>
<dbReference type="InterPro" id="IPR029154">
    <property type="entry name" value="HIBADH-like_NADP-bd"/>
</dbReference>
<dbReference type="GO" id="GO:0050661">
    <property type="term" value="F:NADP binding"/>
    <property type="evidence" value="ECO:0007669"/>
    <property type="project" value="InterPro"/>
</dbReference>
<accession>A0A1H1MDA8</accession>
<dbReference type="EMBL" id="LT629734">
    <property type="protein sequence ID" value="SDR84821.1"/>
    <property type="molecule type" value="Genomic_DNA"/>
</dbReference>
<dbReference type="InterPro" id="IPR015815">
    <property type="entry name" value="HIBADH-related"/>
</dbReference>
<proteinExistence type="inferred from homology"/>
<dbReference type="SUPFAM" id="SSF48179">
    <property type="entry name" value="6-phosphogluconate dehydrogenase C-terminal domain-like"/>
    <property type="match status" value="1"/>
</dbReference>